<dbReference type="KEGG" id="lto:RGQ30_30150"/>
<accession>A0AA86J0V8</accession>
<evidence type="ECO:0000313" key="2">
    <source>
        <dbReference type="Proteomes" id="UP001329151"/>
    </source>
</evidence>
<name>A0AA86J0V8_9BURK</name>
<dbReference type="Proteomes" id="UP001329151">
    <property type="component" value="Chromosome"/>
</dbReference>
<dbReference type="AlphaFoldDB" id="A0AA86J0V8"/>
<dbReference type="EMBL" id="AP028947">
    <property type="protein sequence ID" value="BET27514.1"/>
    <property type="molecule type" value="Genomic_DNA"/>
</dbReference>
<protein>
    <submittedName>
        <fullName evidence="1">Uncharacterized protein</fullName>
    </submittedName>
</protein>
<evidence type="ECO:0000313" key="1">
    <source>
        <dbReference type="EMBL" id="BET27514.1"/>
    </source>
</evidence>
<keyword evidence="2" id="KW-1185">Reference proteome</keyword>
<gene>
    <name evidence="1" type="ORF">RGQ30_30150</name>
</gene>
<sequence length="85" mass="9140">MNGLAAVVFGVSAGKVGSNGFDVGLHHVVELRRNSSHVGQPNQVGQGFLKVNIVFEFQTQLCFQCFAGCLPFTGLRHQAMGQFMA</sequence>
<proteinExistence type="predicted"/>
<reference evidence="1 2" key="1">
    <citation type="submission" date="2023-10" db="EMBL/GenBank/DDBJ databases">
        <title>Complete Genome Sequence of Limnobacter thiooxidans CS-K2T, Isolated from freshwater lake sediments in Bavaria, Germany.</title>
        <authorList>
            <person name="Naruki M."/>
            <person name="Watanabe A."/>
            <person name="Warashina T."/>
            <person name="Morita T."/>
            <person name="Arakawa K."/>
        </authorList>
    </citation>
    <scope>NUCLEOTIDE SEQUENCE [LARGE SCALE GENOMIC DNA]</scope>
    <source>
        <strain evidence="1 2">CS-K2</strain>
    </source>
</reference>
<organism evidence="1 2">
    <name type="scientific">Limnobacter thiooxidans</name>
    <dbReference type="NCBI Taxonomy" id="131080"/>
    <lineage>
        <taxon>Bacteria</taxon>
        <taxon>Pseudomonadati</taxon>
        <taxon>Pseudomonadota</taxon>
        <taxon>Betaproteobacteria</taxon>
        <taxon>Burkholderiales</taxon>
        <taxon>Burkholderiaceae</taxon>
        <taxon>Limnobacter</taxon>
    </lineage>
</organism>